<proteinExistence type="predicted"/>
<reference evidence="2" key="1">
    <citation type="journal article" date="2021" name="Front. Plant Sci.">
        <title>Chromosome-Scale Genome Assembly for Chinese Sour Jujube and Insights Into Its Genome Evolution and Domestication Signature.</title>
        <authorList>
            <person name="Shen L.-Y."/>
            <person name="Luo H."/>
            <person name="Wang X.-L."/>
            <person name="Wang X.-M."/>
            <person name="Qiu X.-J."/>
            <person name="Liu H."/>
            <person name="Zhou S.-S."/>
            <person name="Jia K.-H."/>
            <person name="Nie S."/>
            <person name="Bao Y.-T."/>
            <person name="Zhang R.-G."/>
            <person name="Yun Q.-Z."/>
            <person name="Chai Y.-H."/>
            <person name="Lu J.-Y."/>
            <person name="Li Y."/>
            <person name="Zhao S.-W."/>
            <person name="Mao J.-F."/>
            <person name="Jia S.-G."/>
            <person name="Mao Y.-M."/>
        </authorList>
    </citation>
    <scope>NUCLEOTIDE SEQUENCE</scope>
    <source>
        <strain evidence="2">AT0</strain>
        <tissue evidence="2">Leaf</tissue>
    </source>
</reference>
<evidence type="ECO:0000313" key="2">
    <source>
        <dbReference type="EMBL" id="KAH7542013.1"/>
    </source>
</evidence>
<protein>
    <submittedName>
        <fullName evidence="2">Uncharacterized protein</fullName>
    </submittedName>
</protein>
<organism evidence="2 3">
    <name type="scientific">Ziziphus jujuba var. spinosa</name>
    <dbReference type="NCBI Taxonomy" id="714518"/>
    <lineage>
        <taxon>Eukaryota</taxon>
        <taxon>Viridiplantae</taxon>
        <taxon>Streptophyta</taxon>
        <taxon>Embryophyta</taxon>
        <taxon>Tracheophyta</taxon>
        <taxon>Spermatophyta</taxon>
        <taxon>Magnoliopsida</taxon>
        <taxon>eudicotyledons</taxon>
        <taxon>Gunneridae</taxon>
        <taxon>Pentapetalae</taxon>
        <taxon>rosids</taxon>
        <taxon>fabids</taxon>
        <taxon>Rosales</taxon>
        <taxon>Rhamnaceae</taxon>
        <taxon>Paliureae</taxon>
        <taxon>Ziziphus</taxon>
    </lineage>
</organism>
<sequence length="212" mass="23505">MESGKATALEDKGLAKEKRPLGDKGGGGDVPESGKRPKVEETKPRKSSMLSLEMLYYQEYLDHNDSMTSDNKLAMSTCQLVSKAADDDLVKSLLNSIIHRMRLKWFETEHLILLKRTMDDNIPLDSPLRSSIVPSIRGAPREGVSNEELCQELQFAVELKSAVLGESCVNSVAALLSCFQDNCKRLKELEATTKSQKERESKNFVRAASANA</sequence>
<dbReference type="AlphaFoldDB" id="A0A978VT68"/>
<comment type="caution">
    <text evidence="2">The sequence shown here is derived from an EMBL/GenBank/DDBJ whole genome shotgun (WGS) entry which is preliminary data.</text>
</comment>
<evidence type="ECO:0000256" key="1">
    <source>
        <dbReference type="SAM" id="MobiDB-lite"/>
    </source>
</evidence>
<accession>A0A978VT68</accession>
<gene>
    <name evidence="2" type="ORF">FEM48_Zijuj02G0028500</name>
</gene>
<evidence type="ECO:0000313" key="3">
    <source>
        <dbReference type="Proteomes" id="UP000813462"/>
    </source>
</evidence>
<feature type="region of interest" description="Disordered" evidence="1">
    <location>
        <begin position="1"/>
        <end position="46"/>
    </location>
</feature>
<dbReference type="EMBL" id="JAEACU010000002">
    <property type="protein sequence ID" value="KAH7542013.1"/>
    <property type="molecule type" value="Genomic_DNA"/>
</dbReference>
<feature type="compositionally biased region" description="Basic and acidic residues" evidence="1">
    <location>
        <begin position="8"/>
        <end position="22"/>
    </location>
</feature>
<dbReference type="Proteomes" id="UP000813462">
    <property type="component" value="Unassembled WGS sequence"/>
</dbReference>
<name>A0A978VT68_ZIZJJ</name>
<feature type="compositionally biased region" description="Basic and acidic residues" evidence="1">
    <location>
        <begin position="32"/>
        <end position="44"/>
    </location>
</feature>